<evidence type="ECO:0000313" key="2">
    <source>
        <dbReference type="EMBL" id="MDP1450136.1"/>
    </source>
</evidence>
<accession>A0AA90P0N2</accession>
<dbReference type="SUPFAM" id="SSF50346">
    <property type="entry name" value="PRC-barrel domain"/>
    <property type="match status" value="1"/>
</dbReference>
<gene>
    <name evidence="2" type="ORF">Q8G36_03555</name>
</gene>
<dbReference type="InterPro" id="IPR011033">
    <property type="entry name" value="PRC_barrel-like_sf"/>
</dbReference>
<organism evidence="2 3">
    <name type="scientific">Peribacillus frigoritolerans</name>
    <dbReference type="NCBI Taxonomy" id="450367"/>
    <lineage>
        <taxon>Bacteria</taxon>
        <taxon>Bacillati</taxon>
        <taxon>Bacillota</taxon>
        <taxon>Bacilli</taxon>
        <taxon>Bacillales</taxon>
        <taxon>Bacillaceae</taxon>
        <taxon>Peribacillus</taxon>
    </lineage>
</organism>
<name>A0AA90P0N2_9BACI</name>
<protein>
    <submittedName>
        <fullName evidence="2">PRC-barrel domain-containing protein</fullName>
    </submittedName>
</protein>
<comment type="caution">
    <text evidence="2">The sequence shown here is derived from an EMBL/GenBank/DDBJ whole genome shotgun (WGS) entry which is preliminary data.</text>
</comment>
<proteinExistence type="predicted"/>
<evidence type="ECO:0000313" key="3">
    <source>
        <dbReference type="Proteomes" id="UP001178275"/>
    </source>
</evidence>
<dbReference type="RefSeq" id="WP_305159007.1">
    <property type="nucleotide sequence ID" value="NZ_JAUUTW010000002.1"/>
</dbReference>
<dbReference type="EMBL" id="JAUUTW010000002">
    <property type="protein sequence ID" value="MDP1450136.1"/>
    <property type="molecule type" value="Genomic_DNA"/>
</dbReference>
<dbReference type="AlphaFoldDB" id="A0AA90P0N2"/>
<feature type="domain" description="PRC-barrel" evidence="1">
    <location>
        <begin position="53"/>
        <end position="93"/>
    </location>
</feature>
<sequence length="203" mass="22640">MVKQVNLTGKPVFFLCLVPVFPEDRATMENLSAHLFSTERDNKNVRKGGMTLRTFSLLKGMPVFTIKGERIGTVHDLSISEMGQVTGLVVHQQALFKRAFHLKLDDISSFGPDGIVIMQQDSTLRKVPADSICLSKDELLGRMLFSEMGEELGLLQDVYFKEKMGTIIAYETTDGFFSESTVIESKQPPALGKDTIIVSVYEQ</sequence>
<dbReference type="Pfam" id="PF05239">
    <property type="entry name" value="PRC"/>
    <property type="match status" value="2"/>
</dbReference>
<reference evidence="2" key="1">
    <citation type="submission" date="2023-07" db="EMBL/GenBank/DDBJ databases">
        <title>Murine gut Bacillus species.</title>
        <authorList>
            <person name="Gutman E."/>
            <person name="Hashuel R."/>
            <person name="Litvak Y."/>
        </authorList>
    </citation>
    <scope>NUCLEOTIDE SEQUENCE</scope>
    <source>
        <strain evidence="2">RU293</strain>
    </source>
</reference>
<dbReference type="InterPro" id="IPR027275">
    <property type="entry name" value="PRC-brl_dom"/>
</dbReference>
<dbReference type="Gene3D" id="2.30.30.240">
    <property type="entry name" value="PRC-barrel domain"/>
    <property type="match status" value="1"/>
</dbReference>
<dbReference type="Proteomes" id="UP001178275">
    <property type="component" value="Unassembled WGS sequence"/>
</dbReference>
<feature type="domain" description="PRC-barrel" evidence="1">
    <location>
        <begin position="137"/>
        <end position="199"/>
    </location>
</feature>
<evidence type="ECO:0000259" key="1">
    <source>
        <dbReference type="Pfam" id="PF05239"/>
    </source>
</evidence>